<comment type="caution">
    <text evidence="6">The sequence shown here is derived from an EMBL/GenBank/DDBJ whole genome shotgun (WGS) entry which is preliminary data.</text>
</comment>
<organism evidence="6 7">
    <name type="scientific">Odoribacter splanchnicus</name>
    <dbReference type="NCBI Taxonomy" id="28118"/>
    <lineage>
        <taxon>Bacteria</taxon>
        <taxon>Pseudomonadati</taxon>
        <taxon>Bacteroidota</taxon>
        <taxon>Bacteroidia</taxon>
        <taxon>Bacteroidales</taxon>
        <taxon>Odoribacteraceae</taxon>
        <taxon>Odoribacter</taxon>
    </lineage>
</organism>
<protein>
    <submittedName>
        <fullName evidence="5">Carboxypeptidase-like regulatory domain-containing protein</fullName>
    </submittedName>
    <submittedName>
        <fullName evidence="6">TonB-dependent receptor</fullName>
    </submittedName>
</protein>
<keyword evidence="6" id="KW-0675">Receptor</keyword>
<evidence type="ECO:0000259" key="4">
    <source>
        <dbReference type="Pfam" id="PF00593"/>
    </source>
</evidence>
<dbReference type="RefSeq" id="WP_046404414.1">
    <property type="nucleotide sequence ID" value="NZ_CABJFF010000009.1"/>
</dbReference>
<reference evidence="6 7" key="1">
    <citation type="submission" date="2018-08" db="EMBL/GenBank/DDBJ databases">
        <title>A genome reference for cultivated species of the human gut microbiota.</title>
        <authorList>
            <person name="Zou Y."/>
            <person name="Xue W."/>
            <person name="Luo G."/>
        </authorList>
    </citation>
    <scope>NUCLEOTIDE SEQUENCE [LARGE SCALE GENOMIC DNA]</scope>
    <source>
        <strain evidence="6 7">AF16-14</strain>
    </source>
</reference>
<name>A0A412TLR0_9BACT</name>
<comment type="subcellular location">
    <subcellularLocation>
        <location evidence="1">Cell outer membrane</location>
    </subcellularLocation>
</comment>
<evidence type="ECO:0000313" key="5">
    <source>
        <dbReference type="EMBL" id="MDB9222142.1"/>
    </source>
</evidence>
<dbReference type="Proteomes" id="UP001212263">
    <property type="component" value="Unassembled WGS sequence"/>
</dbReference>
<evidence type="ECO:0000313" key="6">
    <source>
        <dbReference type="EMBL" id="RGU54725.1"/>
    </source>
</evidence>
<dbReference type="EMBL" id="QRYC01000026">
    <property type="protein sequence ID" value="RGU54725.1"/>
    <property type="molecule type" value="Genomic_DNA"/>
</dbReference>
<dbReference type="AlphaFoldDB" id="A0A412TLR0"/>
<keyword evidence="5" id="KW-0645">Protease</keyword>
<dbReference type="Pfam" id="PF13715">
    <property type="entry name" value="CarbopepD_reg_2"/>
    <property type="match status" value="1"/>
</dbReference>
<keyword evidence="3" id="KW-0998">Cell outer membrane</keyword>
<evidence type="ECO:0000256" key="3">
    <source>
        <dbReference type="ARBA" id="ARBA00023237"/>
    </source>
</evidence>
<dbReference type="Proteomes" id="UP000284243">
    <property type="component" value="Unassembled WGS sequence"/>
</dbReference>
<feature type="domain" description="TonB-dependent receptor-like beta-barrel" evidence="4">
    <location>
        <begin position="304"/>
        <end position="702"/>
    </location>
</feature>
<dbReference type="GO" id="GO:0009279">
    <property type="term" value="C:cell outer membrane"/>
    <property type="evidence" value="ECO:0007669"/>
    <property type="project" value="UniProtKB-SubCell"/>
</dbReference>
<dbReference type="SUPFAM" id="SSF49464">
    <property type="entry name" value="Carboxypeptidase regulatory domain-like"/>
    <property type="match status" value="1"/>
</dbReference>
<reference evidence="5" key="2">
    <citation type="submission" date="2023-01" db="EMBL/GenBank/DDBJ databases">
        <title>Human gut microbiome strain richness.</title>
        <authorList>
            <person name="Chen-Liaw A."/>
        </authorList>
    </citation>
    <scope>NUCLEOTIDE SEQUENCE</scope>
    <source>
        <strain evidence="5">RTP21484st1_B7_RTP21484_190118</strain>
    </source>
</reference>
<evidence type="ECO:0000256" key="1">
    <source>
        <dbReference type="ARBA" id="ARBA00004442"/>
    </source>
</evidence>
<dbReference type="InterPro" id="IPR008969">
    <property type="entry name" value="CarboxyPept-like_regulatory"/>
</dbReference>
<keyword evidence="5" id="KW-0378">Hydrolase</keyword>
<dbReference type="Gene3D" id="2.40.170.20">
    <property type="entry name" value="TonB-dependent receptor, beta-barrel domain"/>
    <property type="match status" value="1"/>
</dbReference>
<evidence type="ECO:0000256" key="2">
    <source>
        <dbReference type="ARBA" id="ARBA00023136"/>
    </source>
</evidence>
<keyword evidence="5" id="KW-0121">Carboxypeptidase</keyword>
<gene>
    <name evidence="6" type="ORF">DWW57_14845</name>
    <name evidence="5" type="ORF">PN645_03870</name>
</gene>
<accession>A0A412TLR0</accession>
<dbReference type="SUPFAM" id="SSF56935">
    <property type="entry name" value="Porins"/>
    <property type="match status" value="1"/>
</dbReference>
<sequence>MHKFLFIIGLFFPGIVFSQTLIVGRVIIHDGTPVSGVNVWCPEQNKGTSSDSTGYFELACEVPCTLEFSHVNYKKESYTLKDTRSPFIVILRNKFNNLREVVVTGRSTPGRLYSSKEGIEMIPAILGEQDILKYLATTPGIITTNALDPGIYVRGSNSCENGFLTHDMEIASPDHLTGILSTFDPFILNNSTVYKSGFPAVYNSYLSSYINMRPDPGNKQKYEGEITLGLVSSALKIKGPLVRDHTSFAASFRTSYLQTIARLYNKSVKDQKQQNFMPEYAFNDATVSIDSKLSNRWRVTAFGLFTIDGLSMKLNENVNYDFNWHTFSGNAGAWYTPANGDILHFRLGVKSAFSEGDAEGTIPMGGGNRNYSIIARIMYTHSFLDKFQWNIGGKFEQARFETANRPDAEENILIRSSDKKFNIYEIYSDISYQINNYFTCYAGLNFQYYNGNLKNFCVSPRAKISFSKNRFTFWADYAQTAQYLSLYPYFTVKTPVDIWYPLEKNMKPALCHQYSIGAEQEIQGGLTLYAGIFYKKMKHVKDFSSGLSTKYTALTDNMITGSGHARGVEFNLALEHRKISARFNYTLSESKRKFAEINNGKSFFPPYDVKHNVVVNTSYDISTRLTFNSLWTFSSGVYTTFPVGVAVAHNISSSQNKPILVPVYTDRYNYKLPNNHRLDLSLDYTIPYKYASLKLSIGAYNVYNQSNPSFVYFKAEQTATNHTKFIPKSKVMLPFIPYISFKIKL</sequence>
<keyword evidence="2" id="KW-0472">Membrane</keyword>
<dbReference type="EMBL" id="JAQMRD010000003">
    <property type="protein sequence ID" value="MDB9222142.1"/>
    <property type="molecule type" value="Genomic_DNA"/>
</dbReference>
<dbReference type="InterPro" id="IPR036942">
    <property type="entry name" value="Beta-barrel_TonB_sf"/>
</dbReference>
<dbReference type="Pfam" id="PF00593">
    <property type="entry name" value="TonB_dep_Rec_b-barrel"/>
    <property type="match status" value="1"/>
</dbReference>
<proteinExistence type="predicted"/>
<dbReference type="InterPro" id="IPR000531">
    <property type="entry name" value="Beta-barrel_TonB"/>
</dbReference>
<evidence type="ECO:0000313" key="7">
    <source>
        <dbReference type="Proteomes" id="UP000284243"/>
    </source>
</evidence>
<dbReference type="GO" id="GO:0004180">
    <property type="term" value="F:carboxypeptidase activity"/>
    <property type="evidence" value="ECO:0007669"/>
    <property type="project" value="UniProtKB-KW"/>
</dbReference>